<dbReference type="AlphaFoldDB" id="A0A0E9VMR9"/>
<dbReference type="EMBL" id="GBXM01030039">
    <property type="protein sequence ID" value="JAH78538.1"/>
    <property type="molecule type" value="Transcribed_RNA"/>
</dbReference>
<proteinExistence type="predicted"/>
<reference evidence="2" key="2">
    <citation type="journal article" date="2015" name="Fish Shellfish Immunol.">
        <title>Early steps in the European eel (Anguilla anguilla)-Vibrio vulnificus interaction in the gills: Role of the RtxA13 toxin.</title>
        <authorList>
            <person name="Callol A."/>
            <person name="Pajuelo D."/>
            <person name="Ebbesson L."/>
            <person name="Teles M."/>
            <person name="MacKenzie S."/>
            <person name="Amaro C."/>
        </authorList>
    </citation>
    <scope>NUCLEOTIDE SEQUENCE</scope>
</reference>
<reference evidence="2" key="1">
    <citation type="submission" date="2014-11" db="EMBL/GenBank/DDBJ databases">
        <authorList>
            <person name="Amaro Gonzalez C."/>
        </authorList>
    </citation>
    <scope>NUCLEOTIDE SEQUENCE</scope>
</reference>
<organism evidence="2">
    <name type="scientific">Anguilla anguilla</name>
    <name type="common">European freshwater eel</name>
    <name type="synonym">Muraena anguilla</name>
    <dbReference type="NCBI Taxonomy" id="7936"/>
    <lineage>
        <taxon>Eukaryota</taxon>
        <taxon>Metazoa</taxon>
        <taxon>Chordata</taxon>
        <taxon>Craniata</taxon>
        <taxon>Vertebrata</taxon>
        <taxon>Euteleostomi</taxon>
        <taxon>Actinopterygii</taxon>
        <taxon>Neopterygii</taxon>
        <taxon>Teleostei</taxon>
        <taxon>Anguilliformes</taxon>
        <taxon>Anguillidae</taxon>
        <taxon>Anguilla</taxon>
    </lineage>
</organism>
<sequence length="62" mass="6665">MYAGSSAAKTTYSPLYMTNCTTVELAPNGRETHRSLMADRSQWVPATLPEGANASSTRPCIT</sequence>
<feature type="compositionally biased region" description="Polar residues" evidence="1">
    <location>
        <begin position="53"/>
        <end position="62"/>
    </location>
</feature>
<evidence type="ECO:0000313" key="2">
    <source>
        <dbReference type="EMBL" id="JAH78538.1"/>
    </source>
</evidence>
<evidence type="ECO:0000256" key="1">
    <source>
        <dbReference type="SAM" id="MobiDB-lite"/>
    </source>
</evidence>
<feature type="region of interest" description="Disordered" evidence="1">
    <location>
        <begin position="43"/>
        <end position="62"/>
    </location>
</feature>
<name>A0A0E9VMR9_ANGAN</name>
<accession>A0A0E9VMR9</accession>
<protein>
    <submittedName>
        <fullName evidence="2">Uncharacterized protein</fullName>
    </submittedName>
</protein>